<gene>
    <name evidence="1" type="ORF">CEXT_380741</name>
</gene>
<dbReference type="Proteomes" id="UP001054945">
    <property type="component" value="Unassembled WGS sequence"/>
</dbReference>
<sequence>MGDLVDDDSIKLMKVIVREEFPFCTDPGMQPELPGGTFMVEHLPVAMVYANSRWEPCGNFWEKRGVCVPEDVCFSGVEVCLSTRLRLVPIESNGNGDRHKSRLFADYVYGAGLDTSTPRVQMGQFRYKAVDSLCCEKDKRKCHVAGGKRKPDMRPLAYVKE</sequence>
<dbReference type="AlphaFoldDB" id="A0AAV4TQW6"/>
<evidence type="ECO:0000313" key="2">
    <source>
        <dbReference type="Proteomes" id="UP001054945"/>
    </source>
</evidence>
<protein>
    <submittedName>
        <fullName evidence="1">Uncharacterized protein</fullName>
    </submittedName>
</protein>
<evidence type="ECO:0000313" key="1">
    <source>
        <dbReference type="EMBL" id="GIY47521.1"/>
    </source>
</evidence>
<dbReference type="EMBL" id="BPLR01011587">
    <property type="protein sequence ID" value="GIY47521.1"/>
    <property type="molecule type" value="Genomic_DNA"/>
</dbReference>
<comment type="caution">
    <text evidence="1">The sequence shown here is derived from an EMBL/GenBank/DDBJ whole genome shotgun (WGS) entry which is preliminary data.</text>
</comment>
<keyword evidence="2" id="KW-1185">Reference proteome</keyword>
<proteinExistence type="predicted"/>
<name>A0AAV4TQW6_CAEEX</name>
<accession>A0AAV4TQW6</accession>
<reference evidence="1 2" key="1">
    <citation type="submission" date="2021-06" db="EMBL/GenBank/DDBJ databases">
        <title>Caerostris extrusa draft genome.</title>
        <authorList>
            <person name="Kono N."/>
            <person name="Arakawa K."/>
        </authorList>
    </citation>
    <scope>NUCLEOTIDE SEQUENCE [LARGE SCALE GENOMIC DNA]</scope>
</reference>
<organism evidence="1 2">
    <name type="scientific">Caerostris extrusa</name>
    <name type="common">Bark spider</name>
    <name type="synonym">Caerostris bankana</name>
    <dbReference type="NCBI Taxonomy" id="172846"/>
    <lineage>
        <taxon>Eukaryota</taxon>
        <taxon>Metazoa</taxon>
        <taxon>Ecdysozoa</taxon>
        <taxon>Arthropoda</taxon>
        <taxon>Chelicerata</taxon>
        <taxon>Arachnida</taxon>
        <taxon>Araneae</taxon>
        <taxon>Araneomorphae</taxon>
        <taxon>Entelegynae</taxon>
        <taxon>Araneoidea</taxon>
        <taxon>Araneidae</taxon>
        <taxon>Caerostris</taxon>
    </lineage>
</organism>